<dbReference type="AlphaFoldDB" id="G2YEQ0"/>
<accession>G2YEQ0</accession>
<evidence type="ECO:0000313" key="2">
    <source>
        <dbReference type="Proteomes" id="UP000008177"/>
    </source>
</evidence>
<dbReference type="InParanoid" id="G2YEQ0"/>
<dbReference type="HOGENOM" id="CLU_1815508_0_0_1"/>
<reference evidence="2" key="1">
    <citation type="journal article" date="2011" name="PLoS Genet.">
        <title>Genomic analysis of the necrotrophic fungal pathogens Sclerotinia sclerotiorum and Botrytis cinerea.</title>
        <authorList>
            <person name="Amselem J."/>
            <person name="Cuomo C.A."/>
            <person name="van Kan J.A."/>
            <person name="Viaud M."/>
            <person name="Benito E.P."/>
            <person name="Couloux A."/>
            <person name="Coutinho P.M."/>
            <person name="de Vries R.P."/>
            <person name="Dyer P.S."/>
            <person name="Fillinger S."/>
            <person name="Fournier E."/>
            <person name="Gout L."/>
            <person name="Hahn M."/>
            <person name="Kohn L."/>
            <person name="Lapalu N."/>
            <person name="Plummer K.M."/>
            <person name="Pradier J.M."/>
            <person name="Quevillon E."/>
            <person name="Sharon A."/>
            <person name="Simon A."/>
            <person name="ten Have A."/>
            <person name="Tudzynski B."/>
            <person name="Tudzynski P."/>
            <person name="Wincker P."/>
            <person name="Andrew M."/>
            <person name="Anthouard V."/>
            <person name="Beever R.E."/>
            <person name="Beffa R."/>
            <person name="Benoit I."/>
            <person name="Bouzid O."/>
            <person name="Brault B."/>
            <person name="Chen Z."/>
            <person name="Choquer M."/>
            <person name="Collemare J."/>
            <person name="Cotton P."/>
            <person name="Danchin E.G."/>
            <person name="Da Silva C."/>
            <person name="Gautier A."/>
            <person name="Giraud C."/>
            <person name="Giraud T."/>
            <person name="Gonzalez C."/>
            <person name="Grossetete S."/>
            <person name="Guldener U."/>
            <person name="Henrissat B."/>
            <person name="Howlett B.J."/>
            <person name="Kodira C."/>
            <person name="Kretschmer M."/>
            <person name="Lappartient A."/>
            <person name="Leroch M."/>
            <person name="Levis C."/>
            <person name="Mauceli E."/>
            <person name="Neuveglise C."/>
            <person name="Oeser B."/>
            <person name="Pearson M."/>
            <person name="Poulain J."/>
            <person name="Poussereau N."/>
            <person name="Quesneville H."/>
            <person name="Rascle C."/>
            <person name="Schumacher J."/>
            <person name="Segurens B."/>
            <person name="Sexton A."/>
            <person name="Silva E."/>
            <person name="Sirven C."/>
            <person name="Soanes D.M."/>
            <person name="Talbot N.J."/>
            <person name="Templeton M."/>
            <person name="Yandava C."/>
            <person name="Yarden O."/>
            <person name="Zeng Q."/>
            <person name="Rollins J.A."/>
            <person name="Lebrun M.H."/>
            <person name="Dickman M."/>
        </authorList>
    </citation>
    <scope>NUCLEOTIDE SEQUENCE [LARGE SCALE GENOMIC DNA]</scope>
    <source>
        <strain evidence="2">T4</strain>
    </source>
</reference>
<dbReference type="Proteomes" id="UP000008177">
    <property type="component" value="Unplaced contigs"/>
</dbReference>
<organism evidence="1 2">
    <name type="scientific">Botryotinia fuckeliana (strain T4)</name>
    <name type="common">Noble rot fungus</name>
    <name type="synonym">Botrytis cinerea</name>
    <dbReference type="NCBI Taxonomy" id="999810"/>
    <lineage>
        <taxon>Eukaryota</taxon>
        <taxon>Fungi</taxon>
        <taxon>Dikarya</taxon>
        <taxon>Ascomycota</taxon>
        <taxon>Pezizomycotina</taxon>
        <taxon>Leotiomycetes</taxon>
        <taxon>Helotiales</taxon>
        <taxon>Sclerotiniaceae</taxon>
        <taxon>Botrytis</taxon>
    </lineage>
</organism>
<evidence type="ECO:0000313" key="1">
    <source>
        <dbReference type="EMBL" id="CCD50248.1"/>
    </source>
</evidence>
<sequence length="142" mass="16200">MFIIQDSDVCSRFRVPGLNSNASRQYMEQVPGEQRHLQEVAAAEDTGKRTVKRNDGTHDVFIEQIIVEDFVPADQWDTENIAIFNLQTVNIHTWSTTAVTQKFDLRTTIMMMEKMMSSLAWSLSVSQAQKLDLYLWGKGSLA</sequence>
<gene>
    <name evidence="1" type="ORF">BofuT4_P092070.1</name>
</gene>
<name>G2YEQ0_BOTF4</name>
<dbReference type="EMBL" id="FQ790324">
    <property type="protein sequence ID" value="CCD50248.1"/>
    <property type="molecule type" value="Genomic_DNA"/>
</dbReference>
<protein>
    <submittedName>
        <fullName evidence="1">Uncharacterized protein</fullName>
    </submittedName>
</protein>
<proteinExistence type="predicted"/>